<reference evidence="10" key="2">
    <citation type="journal article" date="2013" name="Nature">
        <title>Insights into bilaterian evolution from three spiralian genomes.</title>
        <authorList>
            <person name="Simakov O."/>
            <person name="Marletaz F."/>
            <person name="Cho S.J."/>
            <person name="Edsinger-Gonzales E."/>
            <person name="Havlak P."/>
            <person name="Hellsten U."/>
            <person name="Kuo D.H."/>
            <person name="Larsson T."/>
            <person name="Lv J."/>
            <person name="Arendt D."/>
            <person name="Savage R."/>
            <person name="Osoegawa K."/>
            <person name="de Jong P."/>
            <person name="Grimwood J."/>
            <person name="Chapman J.A."/>
            <person name="Shapiro H."/>
            <person name="Aerts A."/>
            <person name="Otillar R.P."/>
            <person name="Terry A.Y."/>
            <person name="Boore J.L."/>
            <person name="Grigoriev I.V."/>
            <person name="Lindberg D.R."/>
            <person name="Seaver E.C."/>
            <person name="Weisblat D.A."/>
            <person name="Putnam N.H."/>
            <person name="Rokhsar D.S."/>
        </authorList>
    </citation>
    <scope>NUCLEOTIDE SEQUENCE</scope>
    <source>
        <strain evidence="10">I ESC-2004</strain>
    </source>
</reference>
<feature type="compositionally biased region" description="Low complexity" evidence="8">
    <location>
        <begin position="690"/>
        <end position="702"/>
    </location>
</feature>
<keyword evidence="2" id="KW-0217">Developmental protein</keyword>
<feature type="compositionally biased region" description="Polar residues" evidence="8">
    <location>
        <begin position="422"/>
        <end position="440"/>
    </location>
</feature>
<evidence type="ECO:0000256" key="8">
    <source>
        <dbReference type="SAM" id="MobiDB-lite"/>
    </source>
</evidence>
<reference evidence="9" key="3">
    <citation type="submission" date="2015-06" db="UniProtKB">
        <authorList>
            <consortium name="EnsemblMetazoa"/>
        </authorList>
    </citation>
    <scope>IDENTIFICATION</scope>
</reference>
<dbReference type="GO" id="GO:0004857">
    <property type="term" value="F:enzyme inhibitor activity"/>
    <property type="evidence" value="ECO:0007669"/>
    <property type="project" value="TreeGrafter"/>
</dbReference>
<name>X1ZH82_CAPTE</name>
<evidence type="ECO:0000313" key="9">
    <source>
        <dbReference type="EnsemblMetazoa" id="CapteP184913"/>
    </source>
</evidence>
<feature type="compositionally biased region" description="Basic and acidic residues" evidence="8">
    <location>
        <begin position="639"/>
        <end position="648"/>
    </location>
</feature>
<organism evidence="9 10">
    <name type="scientific">Capitella teleta</name>
    <name type="common">Polychaete worm</name>
    <dbReference type="NCBI Taxonomy" id="283909"/>
    <lineage>
        <taxon>Eukaryota</taxon>
        <taxon>Metazoa</taxon>
        <taxon>Spiralia</taxon>
        <taxon>Lophotrochozoa</taxon>
        <taxon>Annelida</taxon>
        <taxon>Polychaeta</taxon>
        <taxon>Sedentaria</taxon>
        <taxon>Scolecida</taxon>
        <taxon>Capitellidae</taxon>
        <taxon>Capitella</taxon>
    </lineage>
</organism>
<accession>X1ZH82</accession>
<dbReference type="Gene3D" id="6.10.140.390">
    <property type="match status" value="1"/>
</dbReference>
<dbReference type="AlphaFoldDB" id="X1ZH82"/>
<dbReference type="Pfam" id="PF12796">
    <property type="entry name" value="Ank_2"/>
    <property type="match status" value="1"/>
</dbReference>
<evidence type="ECO:0000256" key="4">
    <source>
        <dbReference type="ARBA" id="ARBA00022737"/>
    </source>
</evidence>
<keyword evidence="4" id="KW-0677">Repeat</keyword>
<feature type="region of interest" description="Disordered" evidence="8">
    <location>
        <begin position="169"/>
        <end position="855"/>
    </location>
</feature>
<dbReference type="EMBL" id="AMQN01000438">
    <property type="status" value="NOT_ANNOTATED_CDS"/>
    <property type="molecule type" value="Genomic_DNA"/>
</dbReference>
<feature type="compositionally biased region" description="Basic and acidic residues" evidence="8">
    <location>
        <begin position="667"/>
        <end position="681"/>
    </location>
</feature>
<evidence type="ECO:0000256" key="3">
    <source>
        <dbReference type="ARBA" id="ARBA00022490"/>
    </source>
</evidence>
<feature type="compositionally biased region" description="Polar residues" evidence="8">
    <location>
        <begin position="655"/>
        <end position="664"/>
    </location>
</feature>
<feature type="compositionally biased region" description="Basic and acidic residues" evidence="8">
    <location>
        <begin position="838"/>
        <end position="855"/>
    </location>
</feature>
<dbReference type="PROSITE" id="PS50297">
    <property type="entry name" value="ANK_REP_REGION"/>
    <property type="match status" value="2"/>
</dbReference>
<feature type="compositionally biased region" description="Basic and acidic residues" evidence="8">
    <location>
        <begin position="797"/>
        <end position="808"/>
    </location>
</feature>
<dbReference type="Gene3D" id="1.25.40.20">
    <property type="entry name" value="Ankyrin repeat-containing domain"/>
    <property type="match status" value="1"/>
</dbReference>
<feature type="compositionally biased region" description="Basic and acidic residues" evidence="8">
    <location>
        <begin position="205"/>
        <end position="243"/>
    </location>
</feature>
<proteinExistence type="inferred from homology"/>
<feature type="repeat" description="ANK" evidence="7">
    <location>
        <begin position="113"/>
        <end position="145"/>
    </location>
</feature>
<feature type="compositionally biased region" description="Basic and acidic residues" evidence="8">
    <location>
        <begin position="715"/>
        <end position="725"/>
    </location>
</feature>
<dbReference type="SMART" id="SM00248">
    <property type="entry name" value="ANK"/>
    <property type="match status" value="2"/>
</dbReference>
<feature type="compositionally biased region" description="Polar residues" evidence="8">
    <location>
        <begin position="703"/>
        <end position="714"/>
    </location>
</feature>
<dbReference type="InterPro" id="IPR051226">
    <property type="entry name" value="PP1_Regulatory_Subunit"/>
</dbReference>
<feature type="compositionally biased region" description="Basic and acidic residues" evidence="8">
    <location>
        <begin position="479"/>
        <end position="488"/>
    </location>
</feature>
<dbReference type="EMBL" id="AMQN01000437">
    <property type="status" value="NOT_ANNOTATED_CDS"/>
    <property type="molecule type" value="Genomic_DNA"/>
</dbReference>
<dbReference type="GO" id="GO:0019208">
    <property type="term" value="F:phosphatase regulator activity"/>
    <property type="evidence" value="ECO:0007669"/>
    <property type="project" value="TreeGrafter"/>
</dbReference>
<dbReference type="OrthoDB" id="19014at2759"/>
<evidence type="ECO:0000313" key="10">
    <source>
        <dbReference type="Proteomes" id="UP000014760"/>
    </source>
</evidence>
<keyword evidence="5 7" id="KW-0040">ANK repeat</keyword>
<keyword evidence="10" id="KW-1185">Reference proteome</keyword>
<feature type="compositionally biased region" description="Low complexity" evidence="8">
    <location>
        <begin position="509"/>
        <end position="549"/>
    </location>
</feature>
<feature type="repeat" description="ANK" evidence="7">
    <location>
        <begin position="80"/>
        <end position="112"/>
    </location>
</feature>
<feature type="compositionally biased region" description="Basic and acidic residues" evidence="8">
    <location>
        <begin position="169"/>
        <end position="179"/>
    </location>
</feature>
<evidence type="ECO:0000256" key="2">
    <source>
        <dbReference type="ARBA" id="ARBA00022473"/>
    </source>
</evidence>
<dbReference type="InterPro" id="IPR036770">
    <property type="entry name" value="Ankyrin_rpt-contain_sf"/>
</dbReference>
<sequence>MDKHSIYLIENGADLAAVNNEGDLPIDLADGNDMEDLISDEMDAKDIDADAARNEEEQVILRDANQWLNGTYAETPHPKTGATSLHVAAAKGYMNVMNILIQAGADIDAKDFDGWTPLHAAAHWGQKEACKLLVQNFCNMEVKNQVGQTAIDIADSDTEPLLKELKKEQASLKKDRDENSLQNDNATRNVPPLKRRSSVTRMSVKQKDKVVQETAKDERESLRQAHQMVEEKDEDRSGSKSSEEEAASSGIESSSEESESANSPSIDTEKQNEINRQSSLKSIPQVNGEVKDKNGESESIDTKSSLSISDPPVTPPPKAEVVPPTSPPPKADSPVPPSPVDSPKSPLAPIKEKKTSHEDEEEVKKEDILRKKDTTKETEDSDDIFSRRTKSEIETSLTYDRPRGHSSLNRAASIPAGLLRPQVSTKLPLTKSESLDTAPSSWRAGLRKTGSSSTVSEVTVTDPEKIPRSASSSWLASSDQKHDTEPRLKIHSTSQDGKSRFNDLYSRYSSLVTAAPPTASTTTGSSKRTSAPATSSATTTSSAYTYTPYVPLSRRRPISDISDIGEKSRDLSLLAKGGVPDRQIATVGGCTSPGATGQRRSFEPPKRDEEKEVERKAKAKRARESRRSTQARISPHHGVTKEDLEKAEQALNAADNGQTRTGQVHSLDAHRGSATDDRSNKENSQPDQDSVSSVSRSSSSSSTCSTAKARGTSSIEDKKEAEDSTSHVSSYRRPRDILTDNSSSLSAAPTLSTVGSTATTTVISSSTPSTTPFKTPLYRSKYLSSRPPLEADEDSHDESRNAEKEDPSQKSAAIRARRKRDSRRPTGKVTLEDLPPTDESRKTREDVRKEDDKVL</sequence>
<dbReference type="Proteomes" id="UP000014760">
    <property type="component" value="Unassembled WGS sequence"/>
</dbReference>
<feature type="compositionally biased region" description="Low complexity" evidence="8">
    <location>
        <begin position="449"/>
        <end position="461"/>
    </location>
</feature>
<dbReference type="FunFam" id="1.25.40.20:FF:000004">
    <property type="entry name" value="Phosphatase 1 regulatory subunit 12A"/>
    <property type="match status" value="1"/>
</dbReference>
<dbReference type="EnsemblMetazoa" id="CapteT184913">
    <property type="protein sequence ID" value="CapteP184913"/>
    <property type="gene ID" value="CapteG184913"/>
</dbReference>
<dbReference type="PANTHER" id="PTHR24179">
    <property type="entry name" value="PROTEIN PHOSPHATASE 1 REGULATORY SUBUNIT 12"/>
    <property type="match status" value="1"/>
</dbReference>
<evidence type="ECO:0000256" key="7">
    <source>
        <dbReference type="PROSITE-ProRule" id="PRU00023"/>
    </source>
</evidence>
<dbReference type="SUPFAM" id="SSF48403">
    <property type="entry name" value="Ankyrin repeat"/>
    <property type="match status" value="1"/>
</dbReference>
<evidence type="ECO:0000256" key="1">
    <source>
        <dbReference type="ARBA" id="ARBA00004496"/>
    </source>
</evidence>
<feature type="compositionally biased region" description="Basic and acidic residues" evidence="8">
    <location>
        <begin position="350"/>
        <end position="393"/>
    </location>
</feature>
<dbReference type="PROSITE" id="PS50088">
    <property type="entry name" value="ANK_REPEAT"/>
    <property type="match status" value="2"/>
</dbReference>
<protein>
    <submittedName>
        <fullName evidence="9">Uncharacterized protein</fullName>
    </submittedName>
</protein>
<dbReference type="HOGENOM" id="CLU_334088_0_0_1"/>
<keyword evidence="3" id="KW-0963">Cytoplasm</keyword>
<feature type="compositionally biased region" description="Polar residues" evidence="8">
    <location>
        <begin position="274"/>
        <end position="285"/>
    </location>
</feature>
<comment type="similarity">
    <text evidence="6">Belongs to the NRARP family.</text>
</comment>
<feature type="compositionally biased region" description="Low complexity" evidence="8">
    <location>
        <begin position="469"/>
        <end position="478"/>
    </location>
</feature>
<dbReference type="GO" id="GO:0005737">
    <property type="term" value="C:cytoplasm"/>
    <property type="evidence" value="ECO:0007669"/>
    <property type="project" value="UniProtKB-SubCell"/>
</dbReference>
<feature type="compositionally biased region" description="Basic and acidic residues" evidence="8">
    <location>
        <begin position="600"/>
        <end position="616"/>
    </location>
</feature>
<dbReference type="PANTHER" id="PTHR24179:SF21">
    <property type="entry name" value="MYOSIN BINDING SUBUNIT, ISOFORM O"/>
    <property type="match status" value="1"/>
</dbReference>
<evidence type="ECO:0000256" key="6">
    <source>
        <dbReference type="ARBA" id="ARBA00038386"/>
    </source>
</evidence>
<feature type="compositionally biased region" description="Pro residues" evidence="8">
    <location>
        <begin position="312"/>
        <end position="340"/>
    </location>
</feature>
<comment type="subcellular location">
    <subcellularLocation>
        <location evidence="1">Cytoplasm</location>
    </subcellularLocation>
</comment>
<dbReference type="OMA" id="GYSEVLX"/>
<feature type="compositionally biased region" description="Low complexity" evidence="8">
    <location>
        <begin position="742"/>
        <end position="776"/>
    </location>
</feature>
<dbReference type="InterPro" id="IPR002110">
    <property type="entry name" value="Ankyrin_rpt"/>
</dbReference>
<reference evidence="10" key="1">
    <citation type="submission" date="2012-12" db="EMBL/GenBank/DDBJ databases">
        <authorList>
            <person name="Hellsten U."/>
            <person name="Grimwood J."/>
            <person name="Chapman J.A."/>
            <person name="Shapiro H."/>
            <person name="Aerts A."/>
            <person name="Otillar R.P."/>
            <person name="Terry A.Y."/>
            <person name="Boore J.L."/>
            <person name="Simakov O."/>
            <person name="Marletaz F."/>
            <person name="Cho S.-J."/>
            <person name="Edsinger-Gonzales E."/>
            <person name="Havlak P."/>
            <person name="Kuo D.-H."/>
            <person name="Larsson T."/>
            <person name="Lv J."/>
            <person name="Arendt D."/>
            <person name="Savage R."/>
            <person name="Osoegawa K."/>
            <person name="de Jong P."/>
            <person name="Lindberg D.R."/>
            <person name="Seaver E.C."/>
            <person name="Weisblat D.A."/>
            <person name="Putnam N.H."/>
            <person name="Grigoriev I.V."/>
            <person name="Rokhsar D.S."/>
        </authorList>
    </citation>
    <scope>NUCLEOTIDE SEQUENCE</scope>
    <source>
        <strain evidence="10">I ESC-2004</strain>
    </source>
</reference>
<evidence type="ECO:0000256" key="5">
    <source>
        <dbReference type="ARBA" id="ARBA00023043"/>
    </source>
</evidence>
<feature type="compositionally biased region" description="Basic residues" evidence="8">
    <location>
        <begin position="815"/>
        <end position="826"/>
    </location>
</feature>